<keyword evidence="2" id="KW-1185">Reference proteome</keyword>
<dbReference type="EMBL" id="UZAJ01041590">
    <property type="protein sequence ID" value="VDP20315.1"/>
    <property type="molecule type" value="Genomic_DNA"/>
</dbReference>
<organism evidence="3">
    <name type="scientific">Onchocerca flexuosa</name>
    <dbReference type="NCBI Taxonomy" id="387005"/>
    <lineage>
        <taxon>Eukaryota</taxon>
        <taxon>Metazoa</taxon>
        <taxon>Ecdysozoa</taxon>
        <taxon>Nematoda</taxon>
        <taxon>Chromadorea</taxon>
        <taxon>Rhabditida</taxon>
        <taxon>Spirurina</taxon>
        <taxon>Spiruromorpha</taxon>
        <taxon>Filarioidea</taxon>
        <taxon>Onchocercidae</taxon>
        <taxon>Onchocerca</taxon>
    </lineage>
</organism>
<accession>A0A183I5S5</accession>
<dbReference type="WBParaSite" id="OFLC_0001509801-mRNA-1">
    <property type="protein sequence ID" value="OFLC_0001509801-mRNA-1"/>
    <property type="gene ID" value="OFLC_0001509801"/>
</dbReference>
<reference evidence="3" key="1">
    <citation type="submission" date="2016-06" db="UniProtKB">
        <authorList>
            <consortium name="WormBaseParasite"/>
        </authorList>
    </citation>
    <scope>IDENTIFICATION</scope>
</reference>
<name>A0A183I5S5_9BILA</name>
<proteinExistence type="predicted"/>
<reference evidence="1 2" key="2">
    <citation type="submission" date="2018-11" db="EMBL/GenBank/DDBJ databases">
        <authorList>
            <consortium name="Pathogen Informatics"/>
        </authorList>
    </citation>
    <scope>NUCLEOTIDE SEQUENCE [LARGE SCALE GENOMIC DNA]</scope>
</reference>
<sequence>MIKFRRLSESIIDMKQSSGIISFLKHVINHGEKPIFSGNICNSQFFLATSVTVKERSSNDWTSCITCSKTGLVIFLIRAYQVPKTRIELCWKSVSGKNSIYRYCTFLRNSKSNNYVRKRFTVTPNRPIQKKEKKKKKLLRDIFGNDFAQFLEDDTDGLIVENEQFGKDSVGNEKRE</sequence>
<gene>
    <name evidence="1" type="ORF">OFLC_LOCUS15087</name>
</gene>
<evidence type="ECO:0000313" key="1">
    <source>
        <dbReference type="EMBL" id="VDP20315.1"/>
    </source>
</evidence>
<dbReference type="AlphaFoldDB" id="A0A183I5S5"/>
<evidence type="ECO:0000313" key="2">
    <source>
        <dbReference type="Proteomes" id="UP000267606"/>
    </source>
</evidence>
<protein>
    <submittedName>
        <fullName evidence="1 3">Uncharacterized protein</fullName>
    </submittedName>
</protein>
<evidence type="ECO:0000313" key="3">
    <source>
        <dbReference type="WBParaSite" id="OFLC_0001509801-mRNA-1"/>
    </source>
</evidence>
<dbReference type="Proteomes" id="UP000267606">
    <property type="component" value="Unassembled WGS sequence"/>
</dbReference>